<evidence type="ECO:0000256" key="3">
    <source>
        <dbReference type="ARBA" id="ARBA00022679"/>
    </source>
</evidence>
<dbReference type="AlphaFoldDB" id="A0A4R2BI73"/>
<comment type="function">
    <text evidence="8">Catalyzes the phosphorylation of D-xylulose to D-xylulose 5-phosphate.</text>
</comment>
<keyword evidence="4 8" id="KW-0547">Nucleotide-binding</keyword>
<reference evidence="13 14" key="1">
    <citation type="journal article" date="2015" name="Stand. Genomic Sci.">
        <title>Genomic Encyclopedia of Bacterial and Archaeal Type Strains, Phase III: the genomes of soil and plant-associated and newly described type strains.</title>
        <authorList>
            <person name="Whitman W.B."/>
            <person name="Woyke T."/>
            <person name="Klenk H.P."/>
            <person name="Zhou Y."/>
            <person name="Lilburn T.G."/>
            <person name="Beck B.J."/>
            <person name="De Vos P."/>
            <person name="Vandamme P."/>
            <person name="Eisen J.A."/>
            <person name="Garrity G."/>
            <person name="Hugenholtz P."/>
            <person name="Kyrpides N.C."/>
        </authorList>
    </citation>
    <scope>NUCLEOTIDE SEQUENCE [LARGE SCALE GENOMIC DNA]</scope>
    <source>
        <strain evidence="13 14">CV53</strain>
    </source>
</reference>
<dbReference type="InterPro" id="IPR006000">
    <property type="entry name" value="Xylulokinase"/>
</dbReference>
<evidence type="ECO:0000313" key="13">
    <source>
        <dbReference type="EMBL" id="TCN26837.1"/>
    </source>
</evidence>
<evidence type="ECO:0000256" key="8">
    <source>
        <dbReference type="HAMAP-Rule" id="MF_02220"/>
    </source>
</evidence>
<evidence type="ECO:0000256" key="1">
    <source>
        <dbReference type="ARBA" id="ARBA00009156"/>
    </source>
</evidence>
<dbReference type="GO" id="GO:0042732">
    <property type="term" value="P:D-xylose metabolic process"/>
    <property type="evidence" value="ECO:0007669"/>
    <property type="project" value="UniProtKB-KW"/>
</dbReference>
<dbReference type="InterPro" id="IPR018485">
    <property type="entry name" value="FGGY_C"/>
</dbReference>
<evidence type="ECO:0000259" key="12">
    <source>
        <dbReference type="Pfam" id="PF02782"/>
    </source>
</evidence>
<evidence type="ECO:0000256" key="2">
    <source>
        <dbReference type="ARBA" id="ARBA00022629"/>
    </source>
</evidence>
<keyword evidence="7 8" id="KW-0119">Carbohydrate metabolism</keyword>
<dbReference type="InterPro" id="IPR000577">
    <property type="entry name" value="Carb_kinase_FGGY"/>
</dbReference>
<evidence type="ECO:0000256" key="4">
    <source>
        <dbReference type="ARBA" id="ARBA00022741"/>
    </source>
</evidence>
<dbReference type="Pfam" id="PF00370">
    <property type="entry name" value="FGGY_N"/>
    <property type="match status" value="1"/>
</dbReference>
<evidence type="ECO:0000313" key="14">
    <source>
        <dbReference type="Proteomes" id="UP000295689"/>
    </source>
</evidence>
<dbReference type="InterPro" id="IPR043129">
    <property type="entry name" value="ATPase_NBD"/>
</dbReference>
<keyword evidence="14" id="KW-1185">Reference proteome</keyword>
<accession>A0A4R2BI73</accession>
<dbReference type="GO" id="GO:0005524">
    <property type="term" value="F:ATP binding"/>
    <property type="evidence" value="ECO:0007669"/>
    <property type="project" value="UniProtKB-UniRule"/>
</dbReference>
<dbReference type="NCBIfam" id="TIGR01312">
    <property type="entry name" value="XylB"/>
    <property type="match status" value="1"/>
</dbReference>
<dbReference type="PROSITE" id="PS00445">
    <property type="entry name" value="FGGY_KINASES_2"/>
    <property type="match status" value="1"/>
</dbReference>
<dbReference type="Pfam" id="PF02782">
    <property type="entry name" value="FGGY_C"/>
    <property type="match status" value="1"/>
</dbReference>
<dbReference type="GO" id="GO:0004856">
    <property type="term" value="F:D-xylulokinase activity"/>
    <property type="evidence" value="ECO:0007669"/>
    <property type="project" value="UniProtKB-UniRule"/>
</dbReference>
<dbReference type="PIRSF" id="PIRSF000538">
    <property type="entry name" value="GlpK"/>
    <property type="match status" value="1"/>
</dbReference>
<feature type="site" description="Important for activity" evidence="8">
    <location>
        <position position="8"/>
    </location>
</feature>
<comment type="similarity">
    <text evidence="1 8 9">Belongs to the FGGY kinase family.</text>
</comment>
<dbReference type="SUPFAM" id="SSF53067">
    <property type="entry name" value="Actin-like ATPase domain"/>
    <property type="match status" value="2"/>
</dbReference>
<evidence type="ECO:0000256" key="10">
    <source>
        <dbReference type="RuleBase" id="RU364073"/>
    </source>
</evidence>
<dbReference type="InterPro" id="IPR018484">
    <property type="entry name" value="FGGY_N"/>
</dbReference>
<evidence type="ECO:0000256" key="9">
    <source>
        <dbReference type="RuleBase" id="RU003733"/>
    </source>
</evidence>
<keyword evidence="3 8" id="KW-0808">Transferase</keyword>
<dbReference type="GO" id="GO:0005998">
    <property type="term" value="P:xylulose catabolic process"/>
    <property type="evidence" value="ECO:0007669"/>
    <property type="project" value="UniProtKB-UniRule"/>
</dbReference>
<evidence type="ECO:0000256" key="7">
    <source>
        <dbReference type="ARBA" id="ARBA00023277"/>
    </source>
</evidence>
<dbReference type="EC" id="2.7.1.17" evidence="8 10"/>
<dbReference type="PANTHER" id="PTHR43095">
    <property type="entry name" value="SUGAR KINASE"/>
    <property type="match status" value="1"/>
</dbReference>
<sequence length="492" mass="55112">MNYLLGIDLGTSSVKTCLIDQAGTVWASRSEPYRINSPAKNMAEQNPEEWWLAAKKTIRYCLQKLEGSRGEITGIGFSGQMHGLVALDKDHQVIRPAIIWCDQRSQEQISSIYNIVHKDELGRQTLNTLSPGFLLPSLMWIKVNEPFHYEKIDKVVLPKDYIRYRLTGVIGTDSTDACATLVFDTEKKKWAEELSKRLGIDTAIFPECHEPYEVAGYVTQSAADETGLTPGVPVVYGGGDQPMQAIGNGILSPGTISCTIGTGGQLFTPVNEPVYDRLFRTNTFCHVNNWYILGANLSAGLSLKWLMENILFEENMAELNAEAGKIPVGSDRLVYLPYLNGDRTPHLDPDAKGMFFGLQLKHNRYHMVRAVMEGVAFSLRDSLEIFNHLNVPVERVIASGGFIQSDLWMQIVADVFQKRISTTLTKEHACMGAAIMAAVGTNAFKSIEEAVKVMVKPSDREIEPNENNGKIYKERYELFKSLYIKNKELFRN</sequence>
<feature type="binding site" evidence="8">
    <location>
        <begin position="81"/>
        <end position="82"/>
    </location>
    <ligand>
        <name>substrate</name>
    </ligand>
</feature>
<keyword evidence="5 8" id="KW-0418">Kinase</keyword>
<evidence type="ECO:0000256" key="6">
    <source>
        <dbReference type="ARBA" id="ARBA00022840"/>
    </source>
</evidence>
<dbReference type="RefSeq" id="WP_132003526.1">
    <property type="nucleotide sequence ID" value="NZ_JABUHM010000002.1"/>
</dbReference>
<dbReference type="CDD" id="cd07808">
    <property type="entry name" value="ASKHA_NBD_FGGY_EcXK-like"/>
    <property type="match status" value="1"/>
</dbReference>
<proteinExistence type="inferred from homology"/>
<name>A0A4R2BI73_9BACI</name>
<gene>
    <name evidence="8 10" type="primary">xylB</name>
    <name evidence="13" type="ORF">EV146_103362</name>
</gene>
<organism evidence="13 14">
    <name type="scientific">Mesobacillus foraminis</name>
    <dbReference type="NCBI Taxonomy" id="279826"/>
    <lineage>
        <taxon>Bacteria</taxon>
        <taxon>Bacillati</taxon>
        <taxon>Bacillota</taxon>
        <taxon>Bacilli</taxon>
        <taxon>Bacillales</taxon>
        <taxon>Bacillaceae</taxon>
        <taxon>Mesobacillus</taxon>
    </lineage>
</organism>
<dbReference type="Proteomes" id="UP000295689">
    <property type="component" value="Unassembled WGS sequence"/>
</dbReference>
<feature type="active site" description="Proton acceptor" evidence="8">
    <location>
        <position position="240"/>
    </location>
</feature>
<dbReference type="PANTHER" id="PTHR43095:SF5">
    <property type="entry name" value="XYLULOSE KINASE"/>
    <property type="match status" value="1"/>
</dbReference>
<feature type="domain" description="Carbohydrate kinase FGGY N-terminal" evidence="11">
    <location>
        <begin position="3"/>
        <end position="247"/>
    </location>
</feature>
<dbReference type="InterPro" id="IPR050406">
    <property type="entry name" value="FGGY_Carb_Kinase"/>
</dbReference>
<feature type="domain" description="Carbohydrate kinase FGGY C-terminal" evidence="12">
    <location>
        <begin position="257"/>
        <end position="439"/>
    </location>
</feature>
<comment type="caution">
    <text evidence="13">The sequence shown here is derived from an EMBL/GenBank/DDBJ whole genome shotgun (WGS) entry which is preliminary data.</text>
</comment>
<dbReference type="InterPro" id="IPR018483">
    <property type="entry name" value="Carb_kinase_FGGY_CS"/>
</dbReference>
<dbReference type="HAMAP" id="MF_02220">
    <property type="entry name" value="XylB"/>
    <property type="match status" value="1"/>
</dbReference>
<protein>
    <recommendedName>
        <fullName evidence="8 10">Xylulose kinase</fullName>
        <shortName evidence="8 10">Xylulokinase</shortName>
        <ecNumber evidence="8 10">2.7.1.17</ecNumber>
    </recommendedName>
</protein>
<keyword evidence="6 8" id="KW-0067">ATP-binding</keyword>
<evidence type="ECO:0000256" key="5">
    <source>
        <dbReference type="ARBA" id="ARBA00022777"/>
    </source>
</evidence>
<dbReference type="Gene3D" id="3.30.420.40">
    <property type="match status" value="2"/>
</dbReference>
<evidence type="ECO:0000259" key="11">
    <source>
        <dbReference type="Pfam" id="PF00370"/>
    </source>
</evidence>
<comment type="catalytic activity">
    <reaction evidence="8 10">
        <text>D-xylulose + ATP = D-xylulose 5-phosphate + ADP + H(+)</text>
        <dbReference type="Rhea" id="RHEA:10964"/>
        <dbReference type="ChEBI" id="CHEBI:15378"/>
        <dbReference type="ChEBI" id="CHEBI:17140"/>
        <dbReference type="ChEBI" id="CHEBI:30616"/>
        <dbReference type="ChEBI" id="CHEBI:57737"/>
        <dbReference type="ChEBI" id="CHEBI:456216"/>
        <dbReference type="EC" id="2.7.1.17"/>
    </reaction>
</comment>
<keyword evidence="2 8" id="KW-0859">Xylose metabolism</keyword>
<dbReference type="EMBL" id="SLVV01000003">
    <property type="protein sequence ID" value="TCN26837.1"/>
    <property type="molecule type" value="Genomic_DNA"/>
</dbReference>